<keyword evidence="1" id="KW-0732">Signal</keyword>
<gene>
    <name evidence="2" type="ORF">ACFODT_10930</name>
</gene>
<reference evidence="3" key="1">
    <citation type="journal article" date="2019" name="Int. J. Syst. Evol. Microbiol.">
        <title>The Global Catalogue of Microorganisms (GCM) 10K type strain sequencing project: providing services to taxonomists for standard genome sequencing and annotation.</title>
        <authorList>
            <consortium name="The Broad Institute Genomics Platform"/>
            <consortium name="The Broad Institute Genome Sequencing Center for Infectious Disease"/>
            <person name="Wu L."/>
            <person name="Ma J."/>
        </authorList>
    </citation>
    <scope>NUCLEOTIDE SEQUENCE [LARGE SCALE GENOMIC DNA]</scope>
    <source>
        <strain evidence="3">KCTC 62784</strain>
    </source>
</reference>
<name>A0ABV7CC70_9VIBR</name>
<keyword evidence="3" id="KW-1185">Reference proteome</keyword>
<evidence type="ECO:0000313" key="3">
    <source>
        <dbReference type="Proteomes" id="UP001595384"/>
    </source>
</evidence>
<organism evidence="2 3">
    <name type="scientific">Vibrio zhugei</name>
    <dbReference type="NCBI Taxonomy" id="2479546"/>
    <lineage>
        <taxon>Bacteria</taxon>
        <taxon>Pseudomonadati</taxon>
        <taxon>Pseudomonadota</taxon>
        <taxon>Gammaproteobacteria</taxon>
        <taxon>Vibrionales</taxon>
        <taxon>Vibrionaceae</taxon>
        <taxon>Vibrio</taxon>
    </lineage>
</organism>
<proteinExistence type="predicted"/>
<dbReference type="Proteomes" id="UP001595384">
    <property type="component" value="Unassembled WGS sequence"/>
</dbReference>
<evidence type="ECO:0000313" key="2">
    <source>
        <dbReference type="EMBL" id="MFC3024338.1"/>
    </source>
</evidence>
<dbReference type="PROSITE" id="PS51257">
    <property type="entry name" value="PROKAR_LIPOPROTEIN"/>
    <property type="match status" value="1"/>
</dbReference>
<evidence type="ECO:0008006" key="4">
    <source>
        <dbReference type="Google" id="ProtNLM"/>
    </source>
</evidence>
<comment type="caution">
    <text evidence="2">The sequence shown here is derived from an EMBL/GenBank/DDBJ whole genome shotgun (WGS) entry which is preliminary data.</text>
</comment>
<feature type="chain" id="PRO_5046201700" description="DNA polymerase III subunit beta" evidence="1">
    <location>
        <begin position="18"/>
        <end position="149"/>
    </location>
</feature>
<evidence type="ECO:0000256" key="1">
    <source>
        <dbReference type="SAM" id="SignalP"/>
    </source>
</evidence>
<sequence length="149" mass="16495">MKTWVAIVLAFALSACSFSPQVDWKQGSLAELAKIDTQLKSNLWTDQMPKMAKDTVTKNLNGTLTLETSGSLPADLTVKRIVFKQGDSTWSIDGDTVELRTQSENVWEAVFESGIELNLDQPVSIALALDDDGKEVWLVEHHVGIDKVY</sequence>
<accession>A0ABV7CC70</accession>
<dbReference type="EMBL" id="JBHRSE010000066">
    <property type="protein sequence ID" value="MFC3024338.1"/>
    <property type="molecule type" value="Genomic_DNA"/>
</dbReference>
<dbReference type="RefSeq" id="WP_123015443.1">
    <property type="nucleotide sequence ID" value="NZ_AP024911.1"/>
</dbReference>
<feature type="signal peptide" evidence="1">
    <location>
        <begin position="1"/>
        <end position="17"/>
    </location>
</feature>
<protein>
    <recommendedName>
        <fullName evidence="4">DNA polymerase III subunit beta</fullName>
    </recommendedName>
</protein>